<dbReference type="EMBL" id="UYSL01010333">
    <property type="protein sequence ID" value="VDL68508.1"/>
    <property type="molecule type" value="Genomic_DNA"/>
</dbReference>
<dbReference type="Proteomes" id="UP000271162">
    <property type="component" value="Unassembled WGS sequence"/>
</dbReference>
<feature type="region of interest" description="Disordered" evidence="1">
    <location>
        <begin position="1"/>
        <end position="24"/>
    </location>
</feature>
<evidence type="ECO:0000256" key="1">
    <source>
        <dbReference type="SAM" id="MobiDB-lite"/>
    </source>
</evidence>
<feature type="compositionally biased region" description="Acidic residues" evidence="1">
    <location>
        <begin position="1"/>
        <end position="12"/>
    </location>
</feature>
<name>A0A0N4XQW6_NIPBR</name>
<gene>
    <name evidence="2" type="ORF">NBR_LOCUS4919</name>
</gene>
<evidence type="ECO:0000313" key="2">
    <source>
        <dbReference type="EMBL" id="VDL68508.1"/>
    </source>
</evidence>
<reference evidence="2 3" key="2">
    <citation type="submission" date="2018-11" db="EMBL/GenBank/DDBJ databases">
        <authorList>
            <consortium name="Pathogen Informatics"/>
        </authorList>
    </citation>
    <scope>NUCLEOTIDE SEQUENCE [LARGE SCALE GENOMIC DNA]</scope>
</reference>
<keyword evidence="3" id="KW-1185">Reference proteome</keyword>
<protein>
    <submittedName>
        <fullName evidence="2 4">Uncharacterized protein</fullName>
    </submittedName>
</protein>
<dbReference type="AlphaFoldDB" id="A0A0N4XQW6"/>
<evidence type="ECO:0000313" key="3">
    <source>
        <dbReference type="Proteomes" id="UP000271162"/>
    </source>
</evidence>
<proteinExistence type="predicted"/>
<dbReference type="WBParaSite" id="NBR_0000491801-mRNA-1">
    <property type="protein sequence ID" value="NBR_0000491801-mRNA-1"/>
    <property type="gene ID" value="NBR_0000491801"/>
</dbReference>
<reference evidence="4" key="1">
    <citation type="submission" date="2017-02" db="UniProtKB">
        <authorList>
            <consortium name="WormBaseParasite"/>
        </authorList>
    </citation>
    <scope>IDENTIFICATION</scope>
</reference>
<sequence>MQDETMEVEFNENEAAQQVSTRKENAEEGMTGVCILREMQNRICELLSDSRMGKERKLEIEKVMIEAISQAEEVWTAPQWERVMSPDLFKEVKKWWKREALIR</sequence>
<accession>A0A0N4XQW6</accession>
<organism evidence="4">
    <name type="scientific">Nippostrongylus brasiliensis</name>
    <name type="common">Rat hookworm</name>
    <dbReference type="NCBI Taxonomy" id="27835"/>
    <lineage>
        <taxon>Eukaryota</taxon>
        <taxon>Metazoa</taxon>
        <taxon>Ecdysozoa</taxon>
        <taxon>Nematoda</taxon>
        <taxon>Chromadorea</taxon>
        <taxon>Rhabditida</taxon>
        <taxon>Rhabditina</taxon>
        <taxon>Rhabditomorpha</taxon>
        <taxon>Strongyloidea</taxon>
        <taxon>Heligmosomidae</taxon>
        <taxon>Nippostrongylus</taxon>
    </lineage>
</organism>
<evidence type="ECO:0000313" key="4">
    <source>
        <dbReference type="WBParaSite" id="NBR_0000491801-mRNA-1"/>
    </source>
</evidence>